<proteinExistence type="predicted"/>
<organism evidence="1">
    <name type="scientific">viral metagenome</name>
    <dbReference type="NCBI Taxonomy" id="1070528"/>
    <lineage>
        <taxon>unclassified sequences</taxon>
        <taxon>metagenomes</taxon>
        <taxon>organismal metagenomes</taxon>
    </lineage>
</organism>
<sequence length="302" mass="36483">MLSIINHNMIKYVKHITIVKVKCVLHLIHIMCNELSQMGWKCDIIDKKDINYYISLNNPLHYFLFVWPLDIDNNVIRYKRYILYQLEQNINNQLSINYKQLHETNKLKKIYDNASLLIDYCKLNINVLNQYYSNRFKLMNIPARYTNPNHTFHTIQPYEYDIIFIGLVNDKRNNILNKLREKYKILIVNNLYDEELKQICKKSHICLNIHYYENAILERVRLNEMLEYGIKIISEKPCQEDIDICKYYTSVQFIEMITNSYEELFETIERVKTETNDESKIVSDLKYLESIFKEDIHSLFVF</sequence>
<name>A0A6C0D1Z6_9ZZZZ</name>
<reference evidence="1" key="1">
    <citation type="journal article" date="2020" name="Nature">
        <title>Giant virus diversity and host interactions through global metagenomics.</title>
        <authorList>
            <person name="Schulz F."/>
            <person name="Roux S."/>
            <person name="Paez-Espino D."/>
            <person name="Jungbluth S."/>
            <person name="Walsh D.A."/>
            <person name="Denef V.J."/>
            <person name="McMahon K.D."/>
            <person name="Konstantinidis K.T."/>
            <person name="Eloe-Fadrosh E.A."/>
            <person name="Kyrpides N.C."/>
            <person name="Woyke T."/>
        </authorList>
    </citation>
    <scope>NUCLEOTIDE SEQUENCE</scope>
    <source>
        <strain evidence="1">GVMAG-M-3300023174-107</strain>
    </source>
</reference>
<dbReference type="AlphaFoldDB" id="A0A6C0D1Z6"/>
<evidence type="ECO:0008006" key="2">
    <source>
        <dbReference type="Google" id="ProtNLM"/>
    </source>
</evidence>
<protein>
    <recommendedName>
        <fullName evidence="2">Glycosyl transferase family 1 domain-containing protein</fullName>
    </recommendedName>
</protein>
<evidence type="ECO:0000313" key="1">
    <source>
        <dbReference type="EMBL" id="QHT10591.1"/>
    </source>
</evidence>
<dbReference type="EMBL" id="MN739522">
    <property type="protein sequence ID" value="QHT10591.1"/>
    <property type="molecule type" value="Genomic_DNA"/>
</dbReference>
<accession>A0A6C0D1Z6</accession>